<dbReference type="Proteomes" id="UP000887580">
    <property type="component" value="Unplaced"/>
</dbReference>
<proteinExistence type="predicted"/>
<protein>
    <submittedName>
        <fullName evidence="2">Ammonium transporter AmtB-like domain-containing protein</fullName>
    </submittedName>
</protein>
<organism evidence="1 2">
    <name type="scientific">Panagrolaimus sp. PS1159</name>
    <dbReference type="NCBI Taxonomy" id="55785"/>
    <lineage>
        <taxon>Eukaryota</taxon>
        <taxon>Metazoa</taxon>
        <taxon>Ecdysozoa</taxon>
        <taxon>Nematoda</taxon>
        <taxon>Chromadorea</taxon>
        <taxon>Rhabditida</taxon>
        <taxon>Tylenchina</taxon>
        <taxon>Panagrolaimomorpha</taxon>
        <taxon>Panagrolaimoidea</taxon>
        <taxon>Panagrolaimidae</taxon>
        <taxon>Panagrolaimus</taxon>
    </lineage>
</organism>
<accession>A0AC35G7F9</accession>
<evidence type="ECO:0000313" key="1">
    <source>
        <dbReference type="Proteomes" id="UP000887580"/>
    </source>
</evidence>
<sequence>MFAALGGFILMFGFLAFNGGSMADIVKPGEGDIVALAMINTIMCGAFAALIYLCIHYLTKGKWTLLLTINACLAGMVASCAGCNKMEPWASVFTGTGAGLIYLGLSKMMIALKIDDPLDAFAVHAGGGGWGLLAVCIIGKDGIAYSIVDAIDGDNSKVGQAFAQLGWNLICSLAIIIWSSLIMIPVFLFLKKIKKFRVIPEVEIKGLDIFKHGEAAYPIHAYGHGWDDLVSEDGRSRARTFSANAEFSLEELAAAYERRTSVIPSQMSRRISYFHNPTGQRYEQPELHQKALKNKKTKTKEITPSTNSTAKDIAIPNGKRVGPSSNELYAHAPMNVPQIVVENLDEDVRDSDSDDGQHF</sequence>
<reference evidence="2" key="1">
    <citation type="submission" date="2022-11" db="UniProtKB">
        <authorList>
            <consortium name="WormBaseParasite"/>
        </authorList>
    </citation>
    <scope>IDENTIFICATION</scope>
</reference>
<dbReference type="WBParaSite" id="PS1159_v2.g24580.t1">
    <property type="protein sequence ID" value="PS1159_v2.g24580.t1"/>
    <property type="gene ID" value="PS1159_v2.g24580"/>
</dbReference>
<name>A0AC35G7F9_9BILA</name>
<evidence type="ECO:0000313" key="2">
    <source>
        <dbReference type="WBParaSite" id="PS1159_v2.g24580.t1"/>
    </source>
</evidence>